<sequence length="476" mass="54762">MILHVRCVGTLVVLRTPTTTVGFLQVAYLMILQEVDNFWNDIENEHIRKKINTEENKLLIDEFKIARAISKGVLKATKTIMENVDVKLRSNWKLSSSDTSKHMDKIECAAAKKIETTSPSITTYASPTITSGVDETLEEREKIEINLVSIKKQLEMVPSIEWTVGDINVTQKFRQYQQSVVDKAMKYELKWNNSYEILALASIMILSWPCPYPKFFTNREWHQITQTNTYVIHYPVIPSTISAVLREVAMKRLMGIESYMQLDGSELSKVVARTFNNLCDILVRFSAKTSEEIHCDRLLYPYINSLFFRRLAEYEVRLNSAVSGIKKRLDFSCVVDDVPILDSEIKPLGVTPLGRKKDFIKAHLRGKKSVNQQLNLKGGPGEAGLLMNMGDEVESFFMDYRFGIYCSWPFQRTRLAIDRASIPLIESNICHFERINKIAEDFKNRNRPSTPPLQMSFMTEFPDSPQLRQLLNYNLS</sequence>
<dbReference type="AlphaFoldDB" id="A0A9N9B048"/>
<dbReference type="OrthoDB" id="2389038at2759"/>
<comment type="caution">
    <text evidence="1">The sequence shown here is derived from an EMBL/GenBank/DDBJ whole genome shotgun (WGS) entry which is preliminary data.</text>
</comment>
<reference evidence="1" key="1">
    <citation type="submission" date="2021-06" db="EMBL/GenBank/DDBJ databases">
        <authorList>
            <person name="Kallberg Y."/>
            <person name="Tangrot J."/>
            <person name="Rosling A."/>
        </authorList>
    </citation>
    <scope>NUCLEOTIDE SEQUENCE</scope>
    <source>
        <strain evidence="1">BR232B</strain>
    </source>
</reference>
<protein>
    <submittedName>
        <fullName evidence="1">5759_t:CDS:1</fullName>
    </submittedName>
</protein>
<gene>
    <name evidence="1" type="ORF">PBRASI_LOCUS4974</name>
</gene>
<evidence type="ECO:0000313" key="1">
    <source>
        <dbReference type="EMBL" id="CAG8548830.1"/>
    </source>
</evidence>
<dbReference type="Proteomes" id="UP000789739">
    <property type="component" value="Unassembled WGS sequence"/>
</dbReference>
<organism evidence="1 2">
    <name type="scientific">Paraglomus brasilianum</name>
    <dbReference type="NCBI Taxonomy" id="144538"/>
    <lineage>
        <taxon>Eukaryota</taxon>
        <taxon>Fungi</taxon>
        <taxon>Fungi incertae sedis</taxon>
        <taxon>Mucoromycota</taxon>
        <taxon>Glomeromycotina</taxon>
        <taxon>Glomeromycetes</taxon>
        <taxon>Paraglomerales</taxon>
        <taxon>Paraglomeraceae</taxon>
        <taxon>Paraglomus</taxon>
    </lineage>
</organism>
<dbReference type="EMBL" id="CAJVPI010000545">
    <property type="protein sequence ID" value="CAG8548830.1"/>
    <property type="molecule type" value="Genomic_DNA"/>
</dbReference>
<keyword evidence="2" id="KW-1185">Reference proteome</keyword>
<evidence type="ECO:0000313" key="2">
    <source>
        <dbReference type="Proteomes" id="UP000789739"/>
    </source>
</evidence>
<name>A0A9N9B048_9GLOM</name>
<accession>A0A9N9B048</accession>
<proteinExistence type="predicted"/>